<accession>A0ACB8AS48</accession>
<organism evidence="1 2">
    <name type="scientific">Hygrophoropsis aurantiaca</name>
    <dbReference type="NCBI Taxonomy" id="72124"/>
    <lineage>
        <taxon>Eukaryota</taxon>
        <taxon>Fungi</taxon>
        <taxon>Dikarya</taxon>
        <taxon>Basidiomycota</taxon>
        <taxon>Agaricomycotina</taxon>
        <taxon>Agaricomycetes</taxon>
        <taxon>Agaricomycetidae</taxon>
        <taxon>Boletales</taxon>
        <taxon>Coniophorineae</taxon>
        <taxon>Hygrophoropsidaceae</taxon>
        <taxon>Hygrophoropsis</taxon>
    </lineage>
</organism>
<dbReference type="EMBL" id="MU267598">
    <property type="protein sequence ID" value="KAH7915613.1"/>
    <property type="molecule type" value="Genomic_DNA"/>
</dbReference>
<sequence>MSSPRKRLGPVNTLSARSYERARRVAVDRTIAVGFSYSRKLEAHKSCVNALVFSRNDGRWLASAGDDLSIHMWDFNQENVQNPSHTLRGPQANVLTMDFSATNQFLYSGGTDNTILKHDIYQAPFSQPGRNSSFSILGEYRQHEGSIRGISCHPFQEEIFLSASEDGMVIMHDSRVDRRLSRAQGMLQHTAEFTSVKSHPTMDHIFATSDAHGQVCLRDTRMAFGPLKSRSNHGVVQIYNTELCKRSKDILAHPESSSIVFDHDGTKLATNMLHYFPTIYSLSDPNPLAVCNGKNHPDGGAVCPTPGERTYSNSCTMKSGAFGNQCLQDEPLYATGSDDFRGYVWKLPPLIDLSANRKVISADEWFAGEWLNTVAFTEGQWQPKYVPVELSTPLCRLNGHNSIVTTVAIHPTMLHIVTAGIERNIILHSPTPNSPCTQNLSLTSPVMRTLRDPKREDYDRVLRALMRGYSTLPGDNGGSSTDDETISLFDHILRQEGEGDVFALRSWNDSESEDAESDGSGGDDRMMTAG</sequence>
<name>A0ACB8AS48_9AGAM</name>
<dbReference type="Proteomes" id="UP000790377">
    <property type="component" value="Unassembled WGS sequence"/>
</dbReference>
<evidence type="ECO:0000313" key="1">
    <source>
        <dbReference type="EMBL" id="KAH7915613.1"/>
    </source>
</evidence>
<gene>
    <name evidence="1" type="ORF">BJ138DRAFT_1076938</name>
</gene>
<comment type="caution">
    <text evidence="1">The sequence shown here is derived from an EMBL/GenBank/DDBJ whole genome shotgun (WGS) entry which is preliminary data.</text>
</comment>
<protein>
    <submittedName>
        <fullName evidence="1">WD40 repeat-like protein</fullName>
    </submittedName>
</protein>
<proteinExistence type="predicted"/>
<evidence type="ECO:0000313" key="2">
    <source>
        <dbReference type="Proteomes" id="UP000790377"/>
    </source>
</evidence>
<keyword evidence="2" id="KW-1185">Reference proteome</keyword>
<reference evidence="1" key="1">
    <citation type="journal article" date="2021" name="New Phytol.">
        <title>Evolutionary innovations through gain and loss of genes in the ectomycorrhizal Boletales.</title>
        <authorList>
            <person name="Wu G."/>
            <person name="Miyauchi S."/>
            <person name="Morin E."/>
            <person name="Kuo A."/>
            <person name="Drula E."/>
            <person name="Varga T."/>
            <person name="Kohler A."/>
            <person name="Feng B."/>
            <person name="Cao Y."/>
            <person name="Lipzen A."/>
            <person name="Daum C."/>
            <person name="Hundley H."/>
            <person name="Pangilinan J."/>
            <person name="Johnson J."/>
            <person name="Barry K."/>
            <person name="LaButti K."/>
            <person name="Ng V."/>
            <person name="Ahrendt S."/>
            <person name="Min B."/>
            <person name="Choi I.G."/>
            <person name="Park H."/>
            <person name="Plett J.M."/>
            <person name="Magnuson J."/>
            <person name="Spatafora J.W."/>
            <person name="Nagy L.G."/>
            <person name="Henrissat B."/>
            <person name="Grigoriev I.V."/>
            <person name="Yang Z.L."/>
            <person name="Xu J."/>
            <person name="Martin F.M."/>
        </authorList>
    </citation>
    <scope>NUCLEOTIDE SEQUENCE</scope>
    <source>
        <strain evidence="1">ATCC 28755</strain>
    </source>
</reference>